<sequence>MIREPLRVCKGFPANTTSPFSIARAAKFNKITRRRAYDQQLRGVCDGSLLHKQA</sequence>
<feature type="non-terminal residue" evidence="1">
    <location>
        <position position="1"/>
    </location>
</feature>
<reference evidence="1 2" key="1">
    <citation type="submission" date="2016-06" db="EMBL/GenBank/DDBJ databases">
        <title>Comparative genomics of the ectomycorrhizal sister species Rhizopogon vinicolor and Rhizopogon vesiculosus (Basidiomycota: Boletales) reveals a divergence of the mating type B locus.</title>
        <authorList>
            <consortium name="DOE Joint Genome Institute"/>
            <person name="Mujic A.B."/>
            <person name="Kuo A."/>
            <person name="Tritt A."/>
            <person name="Lipzen A."/>
            <person name="Chen C."/>
            <person name="Johnson J."/>
            <person name="Sharma A."/>
            <person name="Barry K."/>
            <person name="Grigoriev I.V."/>
            <person name="Spatafora J.W."/>
        </authorList>
    </citation>
    <scope>NUCLEOTIDE SEQUENCE [LARGE SCALE GENOMIC DNA]</scope>
    <source>
        <strain evidence="1 2">AM-OR11-026</strain>
    </source>
</reference>
<evidence type="ECO:0000313" key="2">
    <source>
        <dbReference type="Proteomes" id="UP000092154"/>
    </source>
</evidence>
<gene>
    <name evidence="1" type="ORF">K503DRAFT_772679</name>
</gene>
<accession>A0A1B7MUL5</accession>
<keyword evidence="2" id="KW-1185">Reference proteome</keyword>
<dbReference type="AlphaFoldDB" id="A0A1B7MUL5"/>
<name>A0A1B7MUL5_9AGAM</name>
<proteinExistence type="predicted"/>
<organism evidence="1 2">
    <name type="scientific">Rhizopogon vinicolor AM-OR11-026</name>
    <dbReference type="NCBI Taxonomy" id="1314800"/>
    <lineage>
        <taxon>Eukaryota</taxon>
        <taxon>Fungi</taxon>
        <taxon>Dikarya</taxon>
        <taxon>Basidiomycota</taxon>
        <taxon>Agaricomycotina</taxon>
        <taxon>Agaricomycetes</taxon>
        <taxon>Agaricomycetidae</taxon>
        <taxon>Boletales</taxon>
        <taxon>Suillineae</taxon>
        <taxon>Rhizopogonaceae</taxon>
        <taxon>Rhizopogon</taxon>
    </lineage>
</organism>
<evidence type="ECO:0000313" key="1">
    <source>
        <dbReference type="EMBL" id="OAX36286.1"/>
    </source>
</evidence>
<dbReference type="EMBL" id="KV448428">
    <property type="protein sequence ID" value="OAX36286.1"/>
    <property type="molecule type" value="Genomic_DNA"/>
</dbReference>
<dbReference type="Proteomes" id="UP000092154">
    <property type="component" value="Unassembled WGS sequence"/>
</dbReference>
<protein>
    <submittedName>
        <fullName evidence="1">Uncharacterized protein</fullName>
    </submittedName>
</protein>
<dbReference type="InParanoid" id="A0A1B7MUL5"/>